<proteinExistence type="predicted"/>
<dbReference type="Pfam" id="PF11199">
    <property type="entry name" value="DUF2891"/>
    <property type="match status" value="1"/>
</dbReference>
<gene>
    <name evidence="1" type="ORF">A0U91_01395</name>
</gene>
<dbReference type="Proteomes" id="UP000189055">
    <property type="component" value="Chromosome"/>
</dbReference>
<dbReference type="KEGG" id="aper:A0U91_01395"/>
<protein>
    <recommendedName>
        <fullName evidence="3">DUF2891 domain-containing protein</fullName>
    </recommendedName>
</protein>
<dbReference type="InterPro" id="IPR021365">
    <property type="entry name" value="DUF2891"/>
</dbReference>
<dbReference type="AlphaFoldDB" id="A0A1U9LC02"/>
<dbReference type="STRING" id="1076596.A0U91_01395"/>
<dbReference type="RefSeq" id="WP_077929838.1">
    <property type="nucleotide sequence ID" value="NZ_CP014687.1"/>
</dbReference>
<evidence type="ECO:0008006" key="3">
    <source>
        <dbReference type="Google" id="ProtNLM"/>
    </source>
</evidence>
<evidence type="ECO:0000313" key="2">
    <source>
        <dbReference type="Proteomes" id="UP000189055"/>
    </source>
</evidence>
<name>A0A1U9LC02_9PROT</name>
<sequence length="333" mass="38221">MTFDQTTADRFARIALGHVSRPFPYFPGHCILNEEDRPLPQESHPIFYGSFDWHSCVHGYWMLATLIKSFPDIEAKDDIIALFRKRVTIKNVEIEQSYFENPLRRSFERPYGWGWLLKLVTELHAHPYLSEFADVLAPMAEKIAALYRDFLPLAAYPIRVGTHFNSAFSLRLTLDYAETFQDEELARLARDRANDWFRNDEACQAWEPCGDEFLSSALMEAALMARVLDSTAFQDWFGRFLPRIMEGKPATLFTPAMVSTRTDGKIAHLDGLNLSRVWCWREILAALRPDEAFKALIERACKAHLDASLPHIVGDYMGEHWLATFAVLALRGA</sequence>
<organism evidence="1 2">
    <name type="scientific">Acetobacter persici</name>
    <dbReference type="NCBI Taxonomy" id="1076596"/>
    <lineage>
        <taxon>Bacteria</taxon>
        <taxon>Pseudomonadati</taxon>
        <taxon>Pseudomonadota</taxon>
        <taxon>Alphaproteobacteria</taxon>
        <taxon>Acetobacterales</taxon>
        <taxon>Acetobacteraceae</taxon>
        <taxon>Acetobacter</taxon>
    </lineage>
</organism>
<evidence type="ECO:0000313" key="1">
    <source>
        <dbReference type="EMBL" id="AQT03897.1"/>
    </source>
</evidence>
<accession>A0A1U9LC02</accession>
<dbReference type="EMBL" id="CP014687">
    <property type="protein sequence ID" value="AQT03897.1"/>
    <property type="molecule type" value="Genomic_DNA"/>
</dbReference>
<reference evidence="1 2" key="1">
    <citation type="submission" date="2016-03" db="EMBL/GenBank/DDBJ databases">
        <title>Acetic acid bacteria sequencing.</title>
        <authorList>
            <person name="Brandt J."/>
            <person name="Jakob F."/>
            <person name="Vogel R.F."/>
        </authorList>
    </citation>
    <scope>NUCLEOTIDE SEQUENCE [LARGE SCALE GENOMIC DNA]</scope>
    <source>
        <strain evidence="1 2">TMW2.1084</strain>
    </source>
</reference>